<keyword evidence="6 8" id="KW-0460">Magnesium</keyword>
<gene>
    <name evidence="8" type="primary">vapC</name>
    <name evidence="10" type="ORF">BKA15_002670</name>
</gene>
<dbReference type="SUPFAM" id="SSF88723">
    <property type="entry name" value="PIN domain-like"/>
    <property type="match status" value="1"/>
</dbReference>
<dbReference type="InterPro" id="IPR022907">
    <property type="entry name" value="VapC_family"/>
</dbReference>
<dbReference type="EC" id="3.1.-.-" evidence="8"/>
<keyword evidence="4 8" id="KW-0479">Metal-binding</keyword>
<evidence type="ECO:0000256" key="8">
    <source>
        <dbReference type="HAMAP-Rule" id="MF_00265"/>
    </source>
</evidence>
<comment type="cofactor">
    <cofactor evidence="1 8">
        <name>Mg(2+)</name>
        <dbReference type="ChEBI" id="CHEBI:18420"/>
    </cofactor>
</comment>
<evidence type="ECO:0000256" key="6">
    <source>
        <dbReference type="ARBA" id="ARBA00022842"/>
    </source>
</evidence>
<evidence type="ECO:0000313" key="11">
    <source>
        <dbReference type="Proteomes" id="UP000569914"/>
    </source>
</evidence>
<accession>A0A7Y9LCW3</accession>
<comment type="similarity">
    <text evidence="7 8">Belongs to the PINc/VapC protein family.</text>
</comment>
<dbReference type="HAMAP" id="MF_00265">
    <property type="entry name" value="VapC_Nob1"/>
    <property type="match status" value="1"/>
</dbReference>
<name>A0A7Y9LCW3_9ACTN</name>
<dbReference type="Gene3D" id="3.40.50.1010">
    <property type="entry name" value="5'-nuclease"/>
    <property type="match status" value="1"/>
</dbReference>
<sequence>MTLLVDTSVWSLALRRDPPELGPEVDHLVRTLAGPDLIVTTGLILQELLQGVVRPRSRADILERFASMPVIQPDRDDHILAADLRNLCRRSGAQLGTVDAVIAYLCIRHDLTLLTTDRDFIHAARHCELRVWKP</sequence>
<evidence type="ECO:0000256" key="3">
    <source>
        <dbReference type="ARBA" id="ARBA00022722"/>
    </source>
</evidence>
<comment type="function">
    <text evidence="8">Toxic component of a toxin-antitoxin (TA) system. An RNase.</text>
</comment>
<feature type="binding site" evidence="8">
    <location>
        <position position="99"/>
    </location>
    <ligand>
        <name>Mg(2+)</name>
        <dbReference type="ChEBI" id="CHEBI:18420"/>
    </ligand>
</feature>
<dbReference type="InterPro" id="IPR002716">
    <property type="entry name" value="PIN_dom"/>
</dbReference>
<dbReference type="GO" id="GO:0090729">
    <property type="term" value="F:toxin activity"/>
    <property type="evidence" value="ECO:0007669"/>
    <property type="project" value="UniProtKB-KW"/>
</dbReference>
<dbReference type="AlphaFoldDB" id="A0A7Y9LCW3"/>
<proteinExistence type="inferred from homology"/>
<keyword evidence="2 8" id="KW-1277">Toxin-antitoxin system</keyword>
<evidence type="ECO:0000313" key="10">
    <source>
        <dbReference type="EMBL" id="NYE71341.1"/>
    </source>
</evidence>
<evidence type="ECO:0000256" key="2">
    <source>
        <dbReference type="ARBA" id="ARBA00022649"/>
    </source>
</evidence>
<dbReference type="PANTHER" id="PTHR33653:SF1">
    <property type="entry name" value="RIBONUCLEASE VAPC2"/>
    <property type="match status" value="1"/>
</dbReference>
<feature type="binding site" evidence="8">
    <location>
        <position position="6"/>
    </location>
    <ligand>
        <name>Mg(2+)</name>
        <dbReference type="ChEBI" id="CHEBI:18420"/>
    </ligand>
</feature>
<dbReference type="InterPro" id="IPR029060">
    <property type="entry name" value="PIN-like_dom_sf"/>
</dbReference>
<keyword evidence="8" id="KW-0800">Toxin</keyword>
<evidence type="ECO:0000256" key="7">
    <source>
        <dbReference type="ARBA" id="ARBA00038093"/>
    </source>
</evidence>
<evidence type="ECO:0000256" key="1">
    <source>
        <dbReference type="ARBA" id="ARBA00001946"/>
    </source>
</evidence>
<comment type="caution">
    <text evidence="10">The sequence shown here is derived from an EMBL/GenBank/DDBJ whole genome shotgun (WGS) entry which is preliminary data.</text>
</comment>
<evidence type="ECO:0000256" key="5">
    <source>
        <dbReference type="ARBA" id="ARBA00022801"/>
    </source>
</evidence>
<evidence type="ECO:0000259" key="9">
    <source>
        <dbReference type="Pfam" id="PF01850"/>
    </source>
</evidence>
<dbReference type="Pfam" id="PF01850">
    <property type="entry name" value="PIN"/>
    <property type="match status" value="1"/>
</dbReference>
<dbReference type="InterPro" id="IPR050556">
    <property type="entry name" value="Type_II_TA_system_RNase"/>
</dbReference>
<feature type="domain" description="PIN" evidence="9">
    <location>
        <begin position="4"/>
        <end position="124"/>
    </location>
</feature>
<reference evidence="10 11" key="1">
    <citation type="submission" date="2020-07" db="EMBL/GenBank/DDBJ databases">
        <title>Sequencing the genomes of 1000 actinobacteria strains.</title>
        <authorList>
            <person name="Klenk H.-P."/>
        </authorList>
    </citation>
    <scope>NUCLEOTIDE SEQUENCE [LARGE SCALE GENOMIC DNA]</scope>
    <source>
        <strain evidence="10 11">DSM 22083</strain>
    </source>
</reference>
<dbReference type="GO" id="GO:0000287">
    <property type="term" value="F:magnesium ion binding"/>
    <property type="evidence" value="ECO:0007669"/>
    <property type="project" value="UniProtKB-UniRule"/>
</dbReference>
<dbReference type="GO" id="GO:0016787">
    <property type="term" value="F:hydrolase activity"/>
    <property type="evidence" value="ECO:0007669"/>
    <property type="project" value="UniProtKB-KW"/>
</dbReference>
<dbReference type="RefSeq" id="WP_179751416.1">
    <property type="nucleotide sequence ID" value="NZ_JACCBU010000001.1"/>
</dbReference>
<evidence type="ECO:0000256" key="4">
    <source>
        <dbReference type="ARBA" id="ARBA00022723"/>
    </source>
</evidence>
<organism evidence="10 11">
    <name type="scientific">Microlunatus parietis</name>
    <dbReference type="NCBI Taxonomy" id="682979"/>
    <lineage>
        <taxon>Bacteria</taxon>
        <taxon>Bacillati</taxon>
        <taxon>Actinomycetota</taxon>
        <taxon>Actinomycetes</taxon>
        <taxon>Propionibacteriales</taxon>
        <taxon>Propionibacteriaceae</taxon>
        <taxon>Microlunatus</taxon>
    </lineage>
</organism>
<dbReference type="EMBL" id="JACCBU010000001">
    <property type="protein sequence ID" value="NYE71341.1"/>
    <property type="molecule type" value="Genomic_DNA"/>
</dbReference>
<dbReference type="Proteomes" id="UP000569914">
    <property type="component" value="Unassembled WGS sequence"/>
</dbReference>
<keyword evidence="11" id="KW-1185">Reference proteome</keyword>
<keyword evidence="3 8" id="KW-0540">Nuclease</keyword>
<dbReference type="GO" id="GO:0004540">
    <property type="term" value="F:RNA nuclease activity"/>
    <property type="evidence" value="ECO:0007669"/>
    <property type="project" value="InterPro"/>
</dbReference>
<protein>
    <recommendedName>
        <fullName evidence="8">Ribonuclease VapC</fullName>
        <shortName evidence="8">RNase VapC</shortName>
        <ecNumber evidence="8">3.1.-.-</ecNumber>
    </recommendedName>
    <alternativeName>
        <fullName evidence="8">Toxin VapC</fullName>
    </alternativeName>
</protein>
<keyword evidence="5 8" id="KW-0378">Hydrolase</keyword>
<dbReference type="PANTHER" id="PTHR33653">
    <property type="entry name" value="RIBONUCLEASE VAPC2"/>
    <property type="match status" value="1"/>
</dbReference>